<accession>A0A1M3TH95</accession>
<keyword evidence="1" id="KW-1133">Transmembrane helix</keyword>
<evidence type="ECO:0000256" key="1">
    <source>
        <dbReference type="SAM" id="Phobius"/>
    </source>
</evidence>
<feature type="transmembrane region" description="Helical" evidence="1">
    <location>
        <begin position="85"/>
        <end position="103"/>
    </location>
</feature>
<gene>
    <name evidence="2" type="ORF">ASPFODRAFT_637824</name>
</gene>
<organism evidence="2 3">
    <name type="scientific">Aspergillus luchuensis (strain CBS 106.47)</name>
    <dbReference type="NCBI Taxonomy" id="1137211"/>
    <lineage>
        <taxon>Eukaryota</taxon>
        <taxon>Fungi</taxon>
        <taxon>Dikarya</taxon>
        <taxon>Ascomycota</taxon>
        <taxon>Pezizomycotina</taxon>
        <taxon>Eurotiomycetes</taxon>
        <taxon>Eurotiomycetidae</taxon>
        <taxon>Eurotiales</taxon>
        <taxon>Aspergillaceae</taxon>
        <taxon>Aspergillus</taxon>
        <taxon>Aspergillus subgen. Circumdati</taxon>
    </lineage>
</organism>
<dbReference type="VEuPathDB" id="FungiDB:ASPFODRAFT_637824"/>
<dbReference type="Proteomes" id="UP000184063">
    <property type="component" value="Unassembled WGS sequence"/>
</dbReference>
<keyword evidence="1" id="KW-0472">Membrane</keyword>
<dbReference type="EMBL" id="KV878242">
    <property type="protein sequence ID" value="OJZ86135.1"/>
    <property type="molecule type" value="Genomic_DNA"/>
</dbReference>
<sequence length="107" mass="12286">MRSFSPADWRPFWGLPPLTKSYFYTSSRRGTVHPSLCRITYLGTYHQISSAAGYPFQTDLRLLAMRTVRGQHAVAAAAREGRAKVGAWFPFFLFFLLHMYTYVVTSQ</sequence>
<dbReference type="AlphaFoldDB" id="A0A1M3TH95"/>
<keyword evidence="1" id="KW-0812">Transmembrane</keyword>
<name>A0A1M3TH95_ASPLC</name>
<protein>
    <submittedName>
        <fullName evidence="2">Uncharacterized protein</fullName>
    </submittedName>
</protein>
<evidence type="ECO:0000313" key="2">
    <source>
        <dbReference type="EMBL" id="OJZ86135.1"/>
    </source>
</evidence>
<evidence type="ECO:0000313" key="3">
    <source>
        <dbReference type="Proteomes" id="UP000184063"/>
    </source>
</evidence>
<reference evidence="3" key="1">
    <citation type="journal article" date="2017" name="Genome Biol.">
        <title>Comparative genomics reveals high biological diversity and specific adaptations in the industrially and medically important fungal genus Aspergillus.</title>
        <authorList>
            <person name="de Vries R.P."/>
            <person name="Riley R."/>
            <person name="Wiebenga A."/>
            <person name="Aguilar-Osorio G."/>
            <person name="Amillis S."/>
            <person name="Uchima C.A."/>
            <person name="Anderluh G."/>
            <person name="Asadollahi M."/>
            <person name="Askin M."/>
            <person name="Barry K."/>
            <person name="Battaglia E."/>
            <person name="Bayram O."/>
            <person name="Benocci T."/>
            <person name="Braus-Stromeyer S.A."/>
            <person name="Caldana C."/>
            <person name="Canovas D."/>
            <person name="Cerqueira G.C."/>
            <person name="Chen F."/>
            <person name="Chen W."/>
            <person name="Choi C."/>
            <person name="Clum A."/>
            <person name="Dos Santos R.A."/>
            <person name="Damasio A.R."/>
            <person name="Diallinas G."/>
            <person name="Emri T."/>
            <person name="Fekete E."/>
            <person name="Flipphi M."/>
            <person name="Freyberg S."/>
            <person name="Gallo A."/>
            <person name="Gournas C."/>
            <person name="Habgood R."/>
            <person name="Hainaut M."/>
            <person name="Harispe M.L."/>
            <person name="Henrissat B."/>
            <person name="Hilden K.S."/>
            <person name="Hope R."/>
            <person name="Hossain A."/>
            <person name="Karabika E."/>
            <person name="Karaffa L."/>
            <person name="Karanyi Z."/>
            <person name="Krasevec N."/>
            <person name="Kuo A."/>
            <person name="Kusch H."/>
            <person name="LaButti K."/>
            <person name="Lagendijk E.L."/>
            <person name="Lapidus A."/>
            <person name="Levasseur A."/>
            <person name="Lindquist E."/>
            <person name="Lipzen A."/>
            <person name="Logrieco A.F."/>
            <person name="MacCabe A."/>
            <person name="Maekelae M.R."/>
            <person name="Malavazi I."/>
            <person name="Melin P."/>
            <person name="Meyer V."/>
            <person name="Mielnichuk N."/>
            <person name="Miskei M."/>
            <person name="Molnar A.P."/>
            <person name="Mule G."/>
            <person name="Ngan C.Y."/>
            <person name="Orejas M."/>
            <person name="Orosz E."/>
            <person name="Ouedraogo J.P."/>
            <person name="Overkamp K.M."/>
            <person name="Park H.-S."/>
            <person name="Perrone G."/>
            <person name="Piumi F."/>
            <person name="Punt P.J."/>
            <person name="Ram A.F."/>
            <person name="Ramon A."/>
            <person name="Rauscher S."/>
            <person name="Record E."/>
            <person name="Riano-Pachon D.M."/>
            <person name="Robert V."/>
            <person name="Roehrig J."/>
            <person name="Ruller R."/>
            <person name="Salamov A."/>
            <person name="Salih N.S."/>
            <person name="Samson R.A."/>
            <person name="Sandor E."/>
            <person name="Sanguinetti M."/>
            <person name="Schuetze T."/>
            <person name="Sepcic K."/>
            <person name="Shelest E."/>
            <person name="Sherlock G."/>
            <person name="Sophianopoulou V."/>
            <person name="Squina F.M."/>
            <person name="Sun H."/>
            <person name="Susca A."/>
            <person name="Todd R.B."/>
            <person name="Tsang A."/>
            <person name="Unkles S.E."/>
            <person name="van de Wiele N."/>
            <person name="van Rossen-Uffink D."/>
            <person name="Oliveira J.V."/>
            <person name="Vesth T.C."/>
            <person name="Visser J."/>
            <person name="Yu J.-H."/>
            <person name="Zhou M."/>
            <person name="Andersen M.R."/>
            <person name="Archer D.B."/>
            <person name="Baker S.E."/>
            <person name="Benoit I."/>
            <person name="Brakhage A.A."/>
            <person name="Braus G.H."/>
            <person name="Fischer R."/>
            <person name="Frisvad J.C."/>
            <person name="Goldman G.H."/>
            <person name="Houbraken J."/>
            <person name="Oakley B."/>
            <person name="Pocsi I."/>
            <person name="Scazzocchio C."/>
            <person name="Seiboth B."/>
            <person name="vanKuyk P.A."/>
            <person name="Wortman J."/>
            <person name="Dyer P.S."/>
            <person name="Grigoriev I.V."/>
        </authorList>
    </citation>
    <scope>NUCLEOTIDE SEQUENCE [LARGE SCALE GENOMIC DNA]</scope>
    <source>
        <strain evidence="3">CBS 106.47</strain>
    </source>
</reference>
<proteinExistence type="predicted"/>